<dbReference type="PANTHER" id="PTHR35795">
    <property type="entry name" value="SLR1885 PROTEIN"/>
    <property type="match status" value="1"/>
</dbReference>
<dbReference type="InterPro" id="IPR023023">
    <property type="entry name" value="dNTPase_2"/>
</dbReference>
<dbReference type="PROSITE" id="PS51831">
    <property type="entry name" value="HD"/>
    <property type="match status" value="1"/>
</dbReference>
<dbReference type="GO" id="GO:0016793">
    <property type="term" value="F:triphosphoric monoester hydrolase activity"/>
    <property type="evidence" value="ECO:0007669"/>
    <property type="project" value="InterPro"/>
</dbReference>
<protein>
    <recommendedName>
        <fullName evidence="2">Deoxyguanosinetriphosphate triphosphohydrolase-like protein</fullName>
    </recommendedName>
</protein>
<dbReference type="HAMAP" id="MF_01212">
    <property type="entry name" value="dGTPase_type2"/>
    <property type="match status" value="1"/>
</dbReference>
<feature type="domain" description="HD" evidence="3">
    <location>
        <begin position="86"/>
        <end position="196"/>
    </location>
</feature>
<dbReference type="InterPro" id="IPR006674">
    <property type="entry name" value="HD_domain"/>
</dbReference>
<dbReference type="InterPro" id="IPR051094">
    <property type="entry name" value="Diverse_Catalytic_Enzymes"/>
</dbReference>
<dbReference type="AlphaFoldDB" id="A0A9D1EPD7"/>
<accession>A0A9D1EPD7</accession>
<comment type="caution">
    <text evidence="4">The sequence shown here is derived from an EMBL/GenBank/DDBJ whole genome shotgun (WGS) entry which is preliminary data.</text>
</comment>
<comment type="similarity">
    <text evidence="2">Belongs to the dGTPase family. Type 2 subfamily.</text>
</comment>
<dbReference type="Pfam" id="PF01966">
    <property type="entry name" value="HD"/>
    <property type="match status" value="1"/>
</dbReference>
<evidence type="ECO:0000256" key="1">
    <source>
        <dbReference type="ARBA" id="ARBA00022801"/>
    </source>
</evidence>
<dbReference type="SMART" id="SM00471">
    <property type="entry name" value="HDc"/>
    <property type="match status" value="1"/>
</dbReference>
<name>A0A9D1EPD7_9FIRM</name>
<evidence type="ECO:0000313" key="5">
    <source>
        <dbReference type="Proteomes" id="UP000823982"/>
    </source>
</evidence>
<dbReference type="PANTHER" id="PTHR35795:SF1">
    <property type="entry name" value="BIS(5'-NUCLEOSYL)-TETRAPHOSPHATASE, SYMMETRICAL"/>
    <property type="match status" value="1"/>
</dbReference>
<reference evidence="4" key="1">
    <citation type="submission" date="2020-10" db="EMBL/GenBank/DDBJ databases">
        <authorList>
            <person name="Gilroy R."/>
        </authorList>
    </citation>
    <scope>NUCLEOTIDE SEQUENCE</scope>
    <source>
        <strain evidence="4">CHK157-1446</strain>
    </source>
</reference>
<dbReference type="CDD" id="cd00077">
    <property type="entry name" value="HDc"/>
    <property type="match status" value="1"/>
</dbReference>
<dbReference type="InterPro" id="IPR003607">
    <property type="entry name" value="HD/PDEase_dom"/>
</dbReference>
<organism evidence="4 5">
    <name type="scientific">Candidatus Faeciplasma gallinarum</name>
    <dbReference type="NCBI Taxonomy" id="2840799"/>
    <lineage>
        <taxon>Bacteria</taxon>
        <taxon>Bacillati</taxon>
        <taxon>Bacillota</taxon>
        <taxon>Clostridia</taxon>
        <taxon>Eubacteriales</taxon>
        <taxon>Oscillospiraceae</taxon>
        <taxon>Oscillospiraceae incertae sedis</taxon>
        <taxon>Candidatus Faeciplasma</taxon>
    </lineage>
</organism>
<evidence type="ECO:0000259" key="3">
    <source>
        <dbReference type="PROSITE" id="PS51831"/>
    </source>
</evidence>
<dbReference type="InterPro" id="IPR026875">
    <property type="entry name" value="PHydrolase_assoc_dom"/>
</dbReference>
<dbReference type="Proteomes" id="UP000823982">
    <property type="component" value="Unassembled WGS sequence"/>
</dbReference>
<keyword evidence="1 2" id="KW-0378">Hydrolase</keyword>
<dbReference type="Gene3D" id="1.10.3210.10">
    <property type="entry name" value="Hypothetical protein af1432"/>
    <property type="match status" value="1"/>
</dbReference>
<proteinExistence type="inferred from homology"/>
<reference evidence="4" key="2">
    <citation type="journal article" date="2021" name="PeerJ">
        <title>Extensive microbial diversity within the chicken gut microbiome revealed by metagenomics and culture.</title>
        <authorList>
            <person name="Gilroy R."/>
            <person name="Ravi A."/>
            <person name="Getino M."/>
            <person name="Pursley I."/>
            <person name="Horton D.L."/>
            <person name="Alikhan N.F."/>
            <person name="Baker D."/>
            <person name="Gharbi K."/>
            <person name="Hall N."/>
            <person name="Watson M."/>
            <person name="Adriaenssens E.M."/>
            <person name="Foster-Nyarko E."/>
            <person name="Jarju S."/>
            <person name="Secka A."/>
            <person name="Antonio M."/>
            <person name="Oren A."/>
            <person name="Chaudhuri R.R."/>
            <person name="La Ragione R."/>
            <person name="Hildebrand F."/>
            <person name="Pallen M.J."/>
        </authorList>
    </citation>
    <scope>NUCLEOTIDE SEQUENCE</scope>
    <source>
        <strain evidence="4">CHK157-1446</strain>
    </source>
</reference>
<dbReference type="NCBIfam" id="NF002327">
    <property type="entry name" value="PRK01286.1-2"/>
    <property type="match status" value="1"/>
</dbReference>
<dbReference type="Pfam" id="PF13286">
    <property type="entry name" value="HD_assoc"/>
    <property type="match status" value="1"/>
</dbReference>
<evidence type="ECO:0000256" key="2">
    <source>
        <dbReference type="HAMAP-Rule" id="MF_01212"/>
    </source>
</evidence>
<gene>
    <name evidence="4" type="ORF">IAD01_05620</name>
</gene>
<dbReference type="SUPFAM" id="SSF109604">
    <property type="entry name" value="HD-domain/PDEase-like"/>
    <property type="match status" value="1"/>
</dbReference>
<sequence length="342" mass="39267">MSEINAKIPQGYGPREYTEELERLTLSEYASLAKNSEGRLRDEPKCPLRTDYQRDRDRIIHCNAFSRLKQKTQVFLNPTGDHYRTRLTHTLEVSQIARTISRALRLNEDLTEAIALGHDLGHTPFGHAGEAVLDEISPCGFRHYRQSLRVVNYIEKDGKGLNLTFEVRDGILKHTDEVAVTREGYIVRLADAIAYINHDIEDAVRAGIIKTEDLPKSVTDVLGRTKSQRITSLVSSIVKNGAKEIRYDPEIAAAEEELKQFMFVNVYKNPKCKSEESKAKIMIEKLYRYFLERPEKLPPDYLKLADRFDKPTAVCDYIAGMTDKYCTNLFIELYVPKGWNIY</sequence>
<dbReference type="NCBIfam" id="TIGR01353">
    <property type="entry name" value="dGTP_triPase"/>
    <property type="match status" value="1"/>
</dbReference>
<dbReference type="EMBL" id="DVIR01000054">
    <property type="protein sequence ID" value="HIS24864.1"/>
    <property type="molecule type" value="Genomic_DNA"/>
</dbReference>
<evidence type="ECO:0000313" key="4">
    <source>
        <dbReference type="EMBL" id="HIS24864.1"/>
    </source>
</evidence>
<dbReference type="InterPro" id="IPR006261">
    <property type="entry name" value="dGTPase"/>
</dbReference>